<reference evidence="1 2" key="1">
    <citation type="submission" date="2020-01" db="EMBL/GenBank/DDBJ databases">
        <title>Draft genome sequence of Aspergillus udagawae IFM 46972.</title>
        <authorList>
            <person name="Takahashi H."/>
            <person name="Yaguchi T."/>
        </authorList>
    </citation>
    <scope>NUCLEOTIDE SEQUENCE [LARGE SCALE GENOMIC DNA]</scope>
    <source>
        <strain evidence="1 2">IFM 46972</strain>
    </source>
</reference>
<name>A0A8H3RIC7_9EURO</name>
<protein>
    <submittedName>
        <fullName evidence="1">Uncharacterized protein</fullName>
    </submittedName>
</protein>
<sequence>MALSTRKAATLGFCVAQSWQEVPWSQSRREGYKRHRVDGPDNEKVTGQQGLAFLASGTGFGSEKPGRFRVVFAHPLTYLEEAMRRILVAVVDHPGEDFSVLDNEYASAMEKAYNQFGEEVLDVVTLYADALIHTALRKMLHEQSGLPIKDSPFHQVLHVFDRSLQHEDAKNHPGTLHLSIHFLERSATPAAALSAADKLRNLVPDAGHMHHMPTHLDVLAGDYGRSIDSNKAAVRADDKYLAREGAENFYSFYRLHIYHSLMYAGRAIESGHGGSK</sequence>
<dbReference type="AlphaFoldDB" id="A0A8H3RIC7"/>
<dbReference type="Gene3D" id="3.90.1150.10">
    <property type="entry name" value="Aspartate Aminotransferase, domain 1"/>
    <property type="match status" value="1"/>
</dbReference>
<proteinExistence type="predicted"/>
<dbReference type="PANTHER" id="PTHR45588">
    <property type="entry name" value="TPR DOMAIN-CONTAINING PROTEIN"/>
    <property type="match status" value="1"/>
</dbReference>
<evidence type="ECO:0000313" key="2">
    <source>
        <dbReference type="Proteomes" id="UP000465221"/>
    </source>
</evidence>
<dbReference type="InterPro" id="IPR015422">
    <property type="entry name" value="PyrdxlP-dep_Trfase_small"/>
</dbReference>
<dbReference type="Proteomes" id="UP000465221">
    <property type="component" value="Unassembled WGS sequence"/>
</dbReference>
<evidence type="ECO:0000313" key="1">
    <source>
        <dbReference type="EMBL" id="GFF25303.1"/>
    </source>
</evidence>
<comment type="caution">
    <text evidence="1">The sequence shown here is derived from an EMBL/GenBank/DDBJ whole genome shotgun (WGS) entry which is preliminary data.</text>
</comment>
<gene>
    <name evidence="1" type="ORF">IFM46972_01360</name>
</gene>
<accession>A0A8H3RIC7</accession>
<organism evidence="1 2">
    <name type="scientific">Aspergillus udagawae</name>
    <dbReference type="NCBI Taxonomy" id="91492"/>
    <lineage>
        <taxon>Eukaryota</taxon>
        <taxon>Fungi</taxon>
        <taxon>Dikarya</taxon>
        <taxon>Ascomycota</taxon>
        <taxon>Pezizomycotina</taxon>
        <taxon>Eurotiomycetes</taxon>
        <taxon>Eurotiomycetidae</taxon>
        <taxon>Eurotiales</taxon>
        <taxon>Aspergillaceae</taxon>
        <taxon>Aspergillus</taxon>
        <taxon>Aspergillus subgen. Fumigati</taxon>
    </lineage>
</organism>
<dbReference type="EMBL" id="BLKC01000006">
    <property type="protein sequence ID" value="GFF25303.1"/>
    <property type="molecule type" value="Genomic_DNA"/>
</dbReference>
<dbReference type="PANTHER" id="PTHR45588:SF1">
    <property type="entry name" value="WW DOMAIN-CONTAINING PROTEIN"/>
    <property type="match status" value="1"/>
</dbReference>